<organism evidence="1 2">
    <name type="scientific">Fasciolopsis buskii</name>
    <dbReference type="NCBI Taxonomy" id="27845"/>
    <lineage>
        <taxon>Eukaryota</taxon>
        <taxon>Metazoa</taxon>
        <taxon>Spiralia</taxon>
        <taxon>Lophotrochozoa</taxon>
        <taxon>Platyhelminthes</taxon>
        <taxon>Trematoda</taxon>
        <taxon>Digenea</taxon>
        <taxon>Plagiorchiida</taxon>
        <taxon>Echinostomata</taxon>
        <taxon>Echinostomatoidea</taxon>
        <taxon>Fasciolidae</taxon>
        <taxon>Fasciolopsis</taxon>
    </lineage>
</organism>
<reference evidence="1" key="1">
    <citation type="submission" date="2019-05" db="EMBL/GenBank/DDBJ databases">
        <title>Annotation for the trematode Fasciolopsis buski.</title>
        <authorList>
            <person name="Choi Y.-J."/>
        </authorList>
    </citation>
    <scope>NUCLEOTIDE SEQUENCE</scope>
    <source>
        <strain evidence="1">HT</strain>
        <tissue evidence="1">Whole worm</tissue>
    </source>
</reference>
<dbReference type="OrthoDB" id="756370at2759"/>
<dbReference type="AlphaFoldDB" id="A0A8E0RJ70"/>
<comment type="caution">
    <text evidence="1">The sequence shown here is derived from an EMBL/GenBank/DDBJ whole genome shotgun (WGS) entry which is preliminary data.</text>
</comment>
<dbReference type="InterPro" id="IPR015943">
    <property type="entry name" value="WD40/YVTN_repeat-like_dom_sf"/>
</dbReference>
<proteinExistence type="predicted"/>
<evidence type="ECO:0000313" key="2">
    <source>
        <dbReference type="Proteomes" id="UP000728185"/>
    </source>
</evidence>
<protein>
    <submittedName>
        <fullName evidence="1">Uncharacterized protein</fullName>
    </submittedName>
</protein>
<sequence length="240" mass="25588">MVPILLTTTNGKQPDAIIAWDPLGGSPIATLSGETAYRGSVTPFIDGVVCAAAKKPLIQLWSLQSPSTSYKRILTKGLVSAIALTPDSEYIFVALEREVYVYQTSSGCLIGVLGGSHSGKIAEMLLVNWLAPEPAMLLTADTSGFLACWSLGSLVDELSLLTNSTSSGLKKAGGDTTAKTTGHTQIPPLWYTLQSSHHLPRIDVFQQLAIIVGSEGLKVIGSLRCFYLFAPLRVAPINDR</sequence>
<dbReference type="Gene3D" id="2.130.10.10">
    <property type="entry name" value="YVTN repeat-like/Quinoprotein amine dehydrogenase"/>
    <property type="match status" value="1"/>
</dbReference>
<keyword evidence="2" id="KW-1185">Reference proteome</keyword>
<accession>A0A8E0RJ70</accession>
<evidence type="ECO:0000313" key="1">
    <source>
        <dbReference type="EMBL" id="KAA0183974.1"/>
    </source>
</evidence>
<name>A0A8E0RJ70_9TREM</name>
<dbReference type="EMBL" id="LUCM01011449">
    <property type="protein sequence ID" value="KAA0183974.1"/>
    <property type="molecule type" value="Genomic_DNA"/>
</dbReference>
<dbReference type="InterPro" id="IPR036322">
    <property type="entry name" value="WD40_repeat_dom_sf"/>
</dbReference>
<dbReference type="Proteomes" id="UP000728185">
    <property type="component" value="Unassembled WGS sequence"/>
</dbReference>
<gene>
    <name evidence="1" type="ORF">FBUS_11100</name>
</gene>
<dbReference type="SUPFAM" id="SSF50978">
    <property type="entry name" value="WD40 repeat-like"/>
    <property type="match status" value="1"/>
</dbReference>